<dbReference type="SUPFAM" id="SSF53649">
    <property type="entry name" value="Alkaline phosphatase-like"/>
    <property type="match status" value="1"/>
</dbReference>
<dbReference type="EMBL" id="QRJE01000002">
    <property type="protein sequence ID" value="RHH16144.1"/>
    <property type="molecule type" value="Genomic_DNA"/>
</dbReference>
<organism evidence="2 3">
    <name type="scientific">Bacteroides fragilis</name>
    <dbReference type="NCBI Taxonomy" id="817"/>
    <lineage>
        <taxon>Bacteria</taxon>
        <taxon>Pseudomonadati</taxon>
        <taxon>Bacteroidota</taxon>
        <taxon>Bacteroidia</taxon>
        <taxon>Bacteroidales</taxon>
        <taxon>Bacteroidaceae</taxon>
        <taxon>Bacteroides</taxon>
    </lineage>
</organism>
<reference evidence="2 3" key="1">
    <citation type="submission" date="2018-08" db="EMBL/GenBank/DDBJ databases">
        <title>A genome reference for cultivated species of the human gut microbiota.</title>
        <authorList>
            <person name="Zou Y."/>
            <person name="Xue W."/>
            <person name="Luo G."/>
        </authorList>
    </citation>
    <scope>NUCLEOTIDE SEQUENCE [LARGE SCALE GENOMIC DNA]</scope>
    <source>
        <strain evidence="2 3">AM18-6</strain>
    </source>
</reference>
<evidence type="ECO:0000256" key="1">
    <source>
        <dbReference type="PIRSR" id="PIRSR600917-52"/>
    </source>
</evidence>
<dbReference type="InterPro" id="IPR000917">
    <property type="entry name" value="Sulfatase_N"/>
</dbReference>
<dbReference type="Gene3D" id="3.40.720.10">
    <property type="entry name" value="Alkaline Phosphatase, subunit A"/>
    <property type="match status" value="1"/>
</dbReference>
<dbReference type="AlphaFoldDB" id="A0A396C453"/>
<evidence type="ECO:0000313" key="3">
    <source>
        <dbReference type="Proteomes" id="UP000266644"/>
    </source>
</evidence>
<dbReference type="InterPro" id="IPR017850">
    <property type="entry name" value="Alkaline_phosphatase_core_sf"/>
</dbReference>
<dbReference type="Pfam" id="PF00884">
    <property type="entry name" value="Sulfatase"/>
    <property type="match status" value="1"/>
</dbReference>
<proteinExistence type="predicted"/>
<accession>A0A396C453</accession>
<feature type="modified residue" description="3-oxoalanine (Ser)" evidence="1">
    <location>
        <position position="80"/>
    </location>
</feature>
<dbReference type="PANTHER" id="PTHR43751:SF3">
    <property type="entry name" value="SULFATASE N-TERMINAL DOMAIN-CONTAINING PROTEIN"/>
    <property type="match status" value="1"/>
</dbReference>
<dbReference type="InterPro" id="IPR052701">
    <property type="entry name" value="GAG_Ulvan_Degrading_Sulfatases"/>
</dbReference>
<name>A0A396C453_BACFG</name>
<protein>
    <submittedName>
        <fullName evidence="2">Sulfatase</fullName>
    </submittedName>
</protein>
<dbReference type="Proteomes" id="UP000266644">
    <property type="component" value="Unassembled WGS sequence"/>
</dbReference>
<comment type="PTM">
    <text evidence="1">The conversion to 3-oxoalanine (also known as C-formylglycine, FGly), of a serine or cysteine residue in prokaryotes and of a cysteine residue in eukaryotes, is critical for catalytic activity.</text>
</comment>
<comment type="caution">
    <text evidence="2">The sequence shown here is derived from an EMBL/GenBank/DDBJ whole genome shotgun (WGS) entry which is preliminary data.</text>
</comment>
<dbReference type="RefSeq" id="WP_005812035.1">
    <property type="nucleotide sequence ID" value="NZ_CABJEQ010000003.1"/>
</dbReference>
<sequence>MKELNANNTFVLTASLCVATLSAKAENKACENPNVVFIYADDLGRGLLSHYGQNIISTPNIDRLFKQGTAFEYAYGCMYSAPARASMLTGYNDCRQGKWNISNGGMLKNANNYDALEIVEKQLNPTYIELPTDDLLLPQVFKKAGYTTGQVGKLDWGFTATRQQIRKHGWDYYCGYLDHQRAHVFYPSFLFENDSILHFPKNTDPTEGRGFELESPENYKKRWNMKGKETYSQDIFLDRILSFIRKNQDHPFFLYHSTQLPHGPVAIPKVHPSVKNRTDLSEIEKEYASMVLMLDEHVGIIIEELEKLKLIENTIVVFSVDNGHETYYTTDNRCRKSPNRDMQGKRFDAWEYPYRSELTGDPFNGNDGLSGKKWMNWEGSVRVPLVFCWKNRIPAGHTSEQVVANYDLIPTFADLLGVNLTTPKDGVSILPILTGGKKELRKERMVFVNSPEGPAVISSEHWKLRYNKQRNEYRLHYLPEDYCEENILNDKYPKIVEKLKKELEPYI</sequence>
<dbReference type="PANTHER" id="PTHR43751">
    <property type="entry name" value="SULFATASE"/>
    <property type="match status" value="1"/>
</dbReference>
<gene>
    <name evidence="2" type="ORF">DW228_01715</name>
</gene>
<evidence type="ECO:0000313" key="2">
    <source>
        <dbReference type="EMBL" id="RHH16144.1"/>
    </source>
</evidence>